<gene>
    <name evidence="1" type="ORF">D0C36_00745</name>
</gene>
<organism evidence="1 2">
    <name type="scientific">Mucilaginibacter conchicola</name>
    <dbReference type="NCBI Taxonomy" id="2303333"/>
    <lineage>
        <taxon>Bacteria</taxon>
        <taxon>Pseudomonadati</taxon>
        <taxon>Bacteroidota</taxon>
        <taxon>Sphingobacteriia</taxon>
        <taxon>Sphingobacteriales</taxon>
        <taxon>Sphingobacteriaceae</taxon>
        <taxon>Mucilaginibacter</taxon>
    </lineage>
</organism>
<dbReference type="EMBL" id="QWDC01000001">
    <property type="protein sequence ID" value="RFZ94118.1"/>
    <property type="molecule type" value="Genomic_DNA"/>
</dbReference>
<keyword evidence="2" id="KW-1185">Reference proteome</keyword>
<accession>A0A372NVF9</accession>
<dbReference type="RefSeq" id="WP_117389684.1">
    <property type="nucleotide sequence ID" value="NZ_QWDC01000001.1"/>
</dbReference>
<dbReference type="OrthoDB" id="894042at2"/>
<evidence type="ECO:0000313" key="1">
    <source>
        <dbReference type="EMBL" id="RFZ94118.1"/>
    </source>
</evidence>
<protein>
    <submittedName>
        <fullName evidence="1">Uncharacterized protein</fullName>
    </submittedName>
</protein>
<evidence type="ECO:0000313" key="2">
    <source>
        <dbReference type="Proteomes" id="UP000264217"/>
    </source>
</evidence>
<proteinExistence type="predicted"/>
<reference evidence="1 2" key="1">
    <citation type="submission" date="2018-08" db="EMBL/GenBank/DDBJ databases">
        <title>Mucilaginibacter sp. MYSH2.</title>
        <authorList>
            <person name="Seo T."/>
        </authorList>
    </citation>
    <scope>NUCLEOTIDE SEQUENCE [LARGE SCALE GENOMIC DNA]</scope>
    <source>
        <strain evidence="1 2">MYSH2</strain>
    </source>
</reference>
<dbReference type="Proteomes" id="UP000264217">
    <property type="component" value="Unassembled WGS sequence"/>
</dbReference>
<name>A0A372NVF9_9SPHI</name>
<comment type="caution">
    <text evidence="1">The sequence shown here is derived from an EMBL/GenBank/DDBJ whole genome shotgun (WGS) entry which is preliminary data.</text>
</comment>
<sequence length="125" mass="14615">MKKALLYIIVTVIVAQNTELDQLAKLPILFQHFKEHRQRDSSVTLMQFLGMHYWGDDLNDNDNDRDMQLPFKKMDAHATYVYLLPALRVIENDTQVKPVNNSFSEYRPDYFPDPALSSLFRPPQA</sequence>
<dbReference type="AlphaFoldDB" id="A0A372NVF9"/>